<proteinExistence type="inferred from homology"/>
<evidence type="ECO:0000313" key="5">
    <source>
        <dbReference type="Proteomes" id="UP000789595"/>
    </source>
</evidence>
<dbReference type="Gene3D" id="3.90.550.10">
    <property type="entry name" value="Spore Coat Polysaccharide Biosynthesis Protein SpsA, Chain A"/>
    <property type="match status" value="1"/>
</dbReference>
<dbReference type="Pfam" id="PF05637">
    <property type="entry name" value="Glyco_transf_34"/>
    <property type="match status" value="1"/>
</dbReference>
<dbReference type="GO" id="GO:0006487">
    <property type="term" value="P:protein N-linked glycosylation"/>
    <property type="evidence" value="ECO:0007669"/>
    <property type="project" value="TreeGrafter"/>
</dbReference>
<dbReference type="Proteomes" id="UP000789595">
    <property type="component" value="Unassembled WGS sequence"/>
</dbReference>
<gene>
    <name evidence="4" type="ORF">PECAL_2P21750</name>
</gene>
<dbReference type="OrthoDB" id="205108at2759"/>
<name>A0A8J2WVL1_9STRA</name>
<organism evidence="4 5">
    <name type="scientific">Pelagomonas calceolata</name>
    <dbReference type="NCBI Taxonomy" id="35677"/>
    <lineage>
        <taxon>Eukaryota</taxon>
        <taxon>Sar</taxon>
        <taxon>Stramenopiles</taxon>
        <taxon>Ochrophyta</taxon>
        <taxon>Pelagophyceae</taxon>
        <taxon>Pelagomonadales</taxon>
        <taxon>Pelagomonadaceae</taxon>
        <taxon>Pelagomonas</taxon>
    </lineage>
</organism>
<keyword evidence="2" id="KW-0328">Glycosyltransferase</keyword>
<evidence type="ECO:0000256" key="3">
    <source>
        <dbReference type="ARBA" id="ARBA00022679"/>
    </source>
</evidence>
<dbReference type="InterPro" id="IPR029044">
    <property type="entry name" value="Nucleotide-diphossugar_trans"/>
</dbReference>
<comment type="caution">
    <text evidence="4">The sequence shown here is derived from an EMBL/GenBank/DDBJ whole genome shotgun (WGS) entry which is preliminary data.</text>
</comment>
<dbReference type="EMBL" id="CAKKNE010000002">
    <property type="protein sequence ID" value="CAH0369069.1"/>
    <property type="molecule type" value="Genomic_DNA"/>
</dbReference>
<dbReference type="GO" id="GO:0016757">
    <property type="term" value="F:glycosyltransferase activity"/>
    <property type="evidence" value="ECO:0007669"/>
    <property type="project" value="UniProtKB-KW"/>
</dbReference>
<accession>A0A8J2WVL1</accession>
<evidence type="ECO:0000313" key="4">
    <source>
        <dbReference type="EMBL" id="CAH0369069.1"/>
    </source>
</evidence>
<dbReference type="AlphaFoldDB" id="A0A8J2WVL1"/>
<dbReference type="PANTHER" id="PTHR31306">
    <property type="entry name" value="ALPHA-1,6-MANNOSYLTRANSFERASE MNN11-RELATED"/>
    <property type="match status" value="1"/>
</dbReference>
<comment type="similarity">
    <text evidence="1">Belongs to the glycosyltransferase 34 family.</text>
</comment>
<keyword evidence="3" id="KW-0808">Transferase</keyword>
<evidence type="ECO:0000256" key="2">
    <source>
        <dbReference type="ARBA" id="ARBA00022676"/>
    </source>
</evidence>
<keyword evidence="5" id="KW-1185">Reference proteome</keyword>
<sequence>MRALLLCAAAACAAITNERLVDPVAKEMALADEKRYRENYAPRTPKELAEDERALQFYTKIMSQVTNWAADDHKPRPPTPAPLPPSVRLTLHAASPSARRSALRIVKELRGQRAARTAVLVQTPYWGSGSKEDERERFQDELWSVAEAAGLERRHAALGTSGTSSRTSRVTESLITELDEGTAEASSQIIVSIDLDAWTPCRTFSKDFWAALPSIDGDTLYVAAAPPTKPGHAAVADLSTTLIGWASTKGGQRAKELADVLRNYRDKQLAGPGSSESPPDAVLDAAYDLSIEPSDLPPQLRCASCGAGCAGADLERERAKVRAGTPERLVKFEGDASKIDALAARILGDEGDRRLPCMHGFATTQEPHAPAFVIVSGVNVRDGNNAKADVDLALNKRAYALARGYGFAFYVADTLDRLLRRKTAHSHIFEEKRLAWEFSKILMVRDAMRRYRTARWYCWIDADAWVNPSQFSVELERYVEDVPQNRHVVLGNYRGLNTGVFLVRGNADGREVVRKWLAVARDGLAQCHPHDQAALEWLQLWAMNGSHVQERRPYDFECTKKSACGAGGAGYSCIPLWGEAVKRAHQWRSPTISAYEHQTWYVDEAVDRGIANPETPLFWISTETVTRPRLQCFRCFSSLDEVDYRPGRNFKVEAGADRSWLVNHKGQLLFYKTAMTISKQAGDACLVEPQTAIYFQV</sequence>
<protein>
    <submittedName>
        <fullName evidence="4">Uncharacterized protein</fullName>
    </submittedName>
</protein>
<dbReference type="InterPro" id="IPR008630">
    <property type="entry name" value="Glyco_trans_34"/>
</dbReference>
<dbReference type="PANTHER" id="PTHR31306:SF4">
    <property type="entry name" value="ALPHA-1,2-GALACTOSYLTRANSFERASE"/>
    <property type="match status" value="1"/>
</dbReference>
<reference evidence="4" key="1">
    <citation type="submission" date="2021-11" db="EMBL/GenBank/DDBJ databases">
        <authorList>
            <consortium name="Genoscope - CEA"/>
            <person name="William W."/>
        </authorList>
    </citation>
    <scope>NUCLEOTIDE SEQUENCE</scope>
</reference>
<evidence type="ECO:0000256" key="1">
    <source>
        <dbReference type="ARBA" id="ARBA00005664"/>
    </source>
</evidence>
<dbReference type="GO" id="GO:0000139">
    <property type="term" value="C:Golgi membrane"/>
    <property type="evidence" value="ECO:0007669"/>
    <property type="project" value="TreeGrafter"/>
</dbReference>